<proteinExistence type="predicted"/>
<sequence>MSGPHLSVLVTALIDPVLAGTPFAPGQTGRLPDGPGRLRVDPTALSPWPRHSAGIIWCASYVELRRALPGLPQAHDQDDCHPEGSCVDLMVDFDRGGRLERADLEALGLTETLAAVGCHAEALEAAVLLGQPAETVCPALARLLGVLLAAARAPLS</sequence>
<dbReference type="EMBL" id="JACCBG010000001">
    <property type="protein sequence ID" value="NYD43557.1"/>
    <property type="molecule type" value="Genomic_DNA"/>
</dbReference>
<dbReference type="AlphaFoldDB" id="A0A7Y9E9P2"/>
<comment type="caution">
    <text evidence="1">The sequence shown here is derived from an EMBL/GenBank/DDBJ whole genome shotgun (WGS) entry which is preliminary data.</text>
</comment>
<dbReference type="RefSeq" id="WP_179665065.1">
    <property type="nucleotide sequence ID" value="NZ_JACCBG010000001.1"/>
</dbReference>
<name>A0A7Y9E9P2_9ACTN</name>
<evidence type="ECO:0000313" key="2">
    <source>
        <dbReference type="Proteomes" id="UP000535511"/>
    </source>
</evidence>
<organism evidence="1 2">
    <name type="scientific">Nocardioides panaciterrulae</name>
    <dbReference type="NCBI Taxonomy" id="661492"/>
    <lineage>
        <taxon>Bacteria</taxon>
        <taxon>Bacillati</taxon>
        <taxon>Actinomycetota</taxon>
        <taxon>Actinomycetes</taxon>
        <taxon>Propionibacteriales</taxon>
        <taxon>Nocardioidaceae</taxon>
        <taxon>Nocardioides</taxon>
    </lineage>
</organism>
<evidence type="ECO:0000313" key="1">
    <source>
        <dbReference type="EMBL" id="NYD43557.1"/>
    </source>
</evidence>
<accession>A0A7Y9E9P2</accession>
<keyword evidence="2" id="KW-1185">Reference proteome</keyword>
<dbReference type="Proteomes" id="UP000535511">
    <property type="component" value="Unassembled WGS sequence"/>
</dbReference>
<protein>
    <submittedName>
        <fullName evidence="1">Uncharacterized protein</fullName>
    </submittedName>
</protein>
<gene>
    <name evidence="1" type="ORF">BJZ21_003640</name>
</gene>
<reference evidence="1 2" key="1">
    <citation type="submission" date="2020-07" db="EMBL/GenBank/DDBJ databases">
        <title>Sequencing the genomes of 1000 actinobacteria strains.</title>
        <authorList>
            <person name="Klenk H.-P."/>
        </authorList>
    </citation>
    <scope>NUCLEOTIDE SEQUENCE [LARGE SCALE GENOMIC DNA]</scope>
    <source>
        <strain evidence="1 2">DSM 21350</strain>
    </source>
</reference>